<dbReference type="InterPro" id="IPR013517">
    <property type="entry name" value="FG-GAP"/>
</dbReference>
<dbReference type="InterPro" id="IPR028994">
    <property type="entry name" value="Integrin_alpha_N"/>
</dbReference>
<organism evidence="3">
    <name type="scientific">Thiothrix fructosivorans</name>
    <dbReference type="NCBI Taxonomy" id="111770"/>
    <lineage>
        <taxon>Bacteria</taxon>
        <taxon>Pseudomonadati</taxon>
        <taxon>Pseudomonadota</taxon>
        <taxon>Gammaproteobacteria</taxon>
        <taxon>Thiotrichales</taxon>
        <taxon>Thiotrichaceae</taxon>
        <taxon>Thiothrix</taxon>
    </lineage>
</organism>
<proteinExistence type="predicted"/>
<evidence type="ECO:0000313" key="4">
    <source>
        <dbReference type="Proteomes" id="UP000664466"/>
    </source>
</evidence>
<name>A0A8B0SNQ8_9GAMM</name>
<dbReference type="EMBL" id="CP072748">
    <property type="protein sequence ID" value="QTX12190.1"/>
    <property type="molecule type" value="Genomic_DNA"/>
</dbReference>
<evidence type="ECO:0000313" key="3">
    <source>
        <dbReference type="EMBL" id="QTX12190.1"/>
    </source>
</evidence>
<dbReference type="RefSeq" id="WP_207250017.1">
    <property type="nucleotide sequence ID" value="NZ_JAFMPM010000006.1"/>
</dbReference>
<dbReference type="AlphaFoldDB" id="A0A8B0SNQ8"/>
<evidence type="ECO:0000313" key="2">
    <source>
        <dbReference type="EMBL" id="MBO0612324.1"/>
    </source>
</evidence>
<keyword evidence="4" id="KW-1185">Reference proteome</keyword>
<sequence length="901" mass="99615">MKNDFNSDGKADILVTSPWGLGLLSLSQNNISLHTMSPNGTRFGSWLLNTKDNNTELKADFDGDGRAELLMSSPWGIGILKLINGKFSSIAMAQNGTRHGGWIINTADNQFLHAADFDRDGKEEILMTSPWGIGILKYANNGITSLMLAANDTRFGGWLLNTRDNFFTLVGDFDGDKQTEIVVTSLWGLGILKFNGTTLTSIVMASNGTDFGSWVLDTSADKFEVVGDFDGDGRDEILVSNSSKIGIIKLQGNHLTSICAANNGNHLGSWVLDSKTNKMNTVGDFDGDGKTEILITSDWGLGVLKLNDKTLHSSVAVPNGTRFGGWLLNTRDNRLNYAADFDADGQVEIQITSPWGMGVLKQSGNTFNAVTMSPNDTRFGGWLLNTADNDLEAGLGQSYGLIIYNSQWQGSVDSTTAFLRSRGYTVFVTPNAATGIGILKNLALYLKASDKLFVYLAGHGGSSRSLGDTTKSVSLTHILQFEDGAIVGYDQFAPSFQLIGNKGVDLSVFDGSCDGGEAVLNALGERYLAMSTTTVYAPGLTNTPNPSEIMQIFGKPSMFGLWWSPYYAASLLTSKTPHRFYQKIYRNDNTEINTLSLFYKPAITFYIALGSGWDLMVRHCYLYRYIYPTDFSKLTQAEKDKTTVSTADFLASMKADFNAFAPSIASLKNILNNTTFVNRAADVYTRSFPKPWQTIFGDMNWDVVAEPIRHSSMNNELVPGSYTDTAGFVRMINEISNLIVLLEHCYIRSESLINQIDAEVMRRNIYKGIFKAQLLPVKKITDYLKFNVHEQEMTIHTHHILNSLKIDRTVFYKTLGESPKELQKKKAFNHLIDANLDIIKQRVAENFFAIASLDNLITNLKSISVESAVYLDKLFYLLIIVEEAISHVQAKNVESGDLIRF</sequence>
<accession>A0A8B0SNQ8</accession>
<dbReference type="Gene3D" id="2.130.10.130">
    <property type="entry name" value="Integrin alpha, N-terminal"/>
    <property type="match status" value="2"/>
</dbReference>
<reference evidence="2 4" key="1">
    <citation type="submission" date="2021-03" db="EMBL/GenBank/DDBJ databases">
        <title>Draft genome and methylome analysis of Thiotrix fructosivoruns ATCC 49748.</title>
        <authorList>
            <person name="Fomenkov A."/>
            <person name="Grabovich M.Y."/>
            <person name="Roberts R.J."/>
        </authorList>
    </citation>
    <scope>NUCLEOTIDE SEQUENCE [LARGE SCALE GENOMIC DNA]</scope>
    <source>
        <strain evidence="2 4">ATCC 49748</strain>
    </source>
</reference>
<dbReference type="SUPFAM" id="SSF69318">
    <property type="entry name" value="Integrin alpha N-terminal domain"/>
    <property type="match status" value="1"/>
</dbReference>
<reference evidence="3" key="2">
    <citation type="submission" date="2021-04" db="EMBL/GenBank/DDBJ databases">
        <title>Complete Genome and methylome analysis of Thiothrix fructosivorans ATCC 49748.</title>
        <authorList>
            <person name="Fomenkov A."/>
            <person name="Sun L."/>
            <person name="Vincze T."/>
            <person name="Grabovich M.Y."/>
            <person name="Roberts R.J."/>
        </authorList>
    </citation>
    <scope>NUCLEOTIDE SEQUENCE</scope>
    <source>
        <strain evidence="3">ATCC 49748</strain>
    </source>
</reference>
<dbReference type="EMBL" id="JAFMPM010000006">
    <property type="protein sequence ID" value="MBO0612324.1"/>
    <property type="molecule type" value="Genomic_DNA"/>
</dbReference>
<dbReference type="Proteomes" id="UP000664466">
    <property type="component" value="Unassembled WGS sequence"/>
</dbReference>
<dbReference type="PANTHER" id="PTHR46580:SF2">
    <property type="entry name" value="MAM DOMAIN-CONTAINING PROTEIN"/>
    <property type="match status" value="1"/>
</dbReference>
<protein>
    <submittedName>
        <fullName evidence="3">VCBS repeat-containing protein</fullName>
    </submittedName>
</protein>
<keyword evidence="1" id="KW-0732">Signal</keyword>
<dbReference type="PANTHER" id="PTHR46580">
    <property type="entry name" value="SENSOR KINASE-RELATED"/>
    <property type="match status" value="1"/>
</dbReference>
<evidence type="ECO:0000256" key="1">
    <source>
        <dbReference type="ARBA" id="ARBA00022729"/>
    </source>
</evidence>
<dbReference type="Pfam" id="PF13517">
    <property type="entry name" value="FG-GAP_3"/>
    <property type="match status" value="2"/>
</dbReference>
<gene>
    <name evidence="3" type="ORF">J1836_007655</name>
    <name evidence="2" type="ORF">J1836_05170</name>
</gene>